<evidence type="ECO:0000313" key="8">
    <source>
        <dbReference type="Proteomes" id="UP001595900"/>
    </source>
</evidence>
<feature type="domain" description="Major facilitator superfamily (MFS) profile" evidence="6">
    <location>
        <begin position="187"/>
        <end position="418"/>
    </location>
</feature>
<sequence>MSGIAAPARIEPSSRVTGRWIPLFATAWLGVWMAQLTPIQLLLPAQIQAQLRTGYWVDNVLWFGVVSGVAGLCAVVAYPLTGALSDRTTSRFGRRRPWVAGGALLFALALVALGVQTTIAGVAVFWALALTGFCVLTAALTAMISDQVPVDQRGYVSGWMSAPQAIGVIVGLALVTVLGLGTLGGYALAAIALVVLVAPFVLFVADPPYATRTLPPLTPRRIVSELWISPREHRDFGWTLLSRVLMNLSNAIGTTLLLYFLEFGLGDRAAQDDLIPLVLVYMVFIIVAALVLGRVSDRLQRRKVFVFIASVVQALAAVLLAFVPSMPMAYVSGVLLGLGYGCFLAVDQALATQVLPDPETRGKDLGIMNIAWAIPQAFGPLLGGVIVFWLGGFTGLFILAAVAALLGAAAVARVRSVA</sequence>
<feature type="transmembrane region" description="Helical" evidence="5">
    <location>
        <begin position="123"/>
        <end position="144"/>
    </location>
</feature>
<feature type="transmembrane region" description="Helical" evidence="5">
    <location>
        <begin position="240"/>
        <end position="261"/>
    </location>
</feature>
<dbReference type="SUPFAM" id="SSF103473">
    <property type="entry name" value="MFS general substrate transporter"/>
    <property type="match status" value="1"/>
</dbReference>
<dbReference type="PANTHER" id="PTHR23528">
    <property type="match status" value="1"/>
</dbReference>
<dbReference type="Pfam" id="PF07690">
    <property type="entry name" value="MFS_1"/>
    <property type="match status" value="2"/>
</dbReference>
<dbReference type="PROSITE" id="PS50850">
    <property type="entry name" value="MFS"/>
    <property type="match status" value="1"/>
</dbReference>
<dbReference type="EMBL" id="JBHSCN010000002">
    <property type="protein sequence ID" value="MFC4241961.1"/>
    <property type="molecule type" value="Genomic_DNA"/>
</dbReference>
<dbReference type="PRINTS" id="PR01035">
    <property type="entry name" value="TCRTETA"/>
</dbReference>
<name>A0ABV8Q0E8_9MICO</name>
<evidence type="ECO:0000256" key="2">
    <source>
        <dbReference type="ARBA" id="ARBA00022692"/>
    </source>
</evidence>
<feature type="transmembrane region" description="Helical" evidence="5">
    <location>
        <begin position="61"/>
        <end position="85"/>
    </location>
</feature>
<feature type="transmembrane region" description="Helical" evidence="5">
    <location>
        <begin position="97"/>
        <end position="117"/>
    </location>
</feature>
<dbReference type="PANTHER" id="PTHR23528:SF1">
    <property type="entry name" value="MAJOR FACILITATOR SUPERFAMILY (MFS) PROFILE DOMAIN-CONTAINING PROTEIN"/>
    <property type="match status" value="1"/>
</dbReference>
<evidence type="ECO:0000259" key="6">
    <source>
        <dbReference type="PROSITE" id="PS50850"/>
    </source>
</evidence>
<proteinExistence type="predicted"/>
<evidence type="ECO:0000256" key="1">
    <source>
        <dbReference type="ARBA" id="ARBA00004651"/>
    </source>
</evidence>
<feature type="transmembrane region" description="Helical" evidence="5">
    <location>
        <begin position="304"/>
        <end position="323"/>
    </location>
</feature>
<evidence type="ECO:0000256" key="4">
    <source>
        <dbReference type="ARBA" id="ARBA00023136"/>
    </source>
</evidence>
<keyword evidence="4 5" id="KW-0472">Membrane</keyword>
<feature type="transmembrane region" description="Helical" evidence="5">
    <location>
        <begin position="273"/>
        <end position="292"/>
    </location>
</feature>
<comment type="caution">
    <text evidence="7">The sequence shown here is derived from an EMBL/GenBank/DDBJ whole genome shotgun (WGS) entry which is preliminary data.</text>
</comment>
<feature type="transmembrane region" description="Helical" evidence="5">
    <location>
        <begin position="186"/>
        <end position="205"/>
    </location>
</feature>
<feature type="transmembrane region" description="Helical" evidence="5">
    <location>
        <begin position="20"/>
        <end position="41"/>
    </location>
</feature>
<evidence type="ECO:0000256" key="3">
    <source>
        <dbReference type="ARBA" id="ARBA00022989"/>
    </source>
</evidence>
<feature type="transmembrane region" description="Helical" evidence="5">
    <location>
        <begin position="156"/>
        <end position="180"/>
    </location>
</feature>
<reference evidence="8" key="1">
    <citation type="journal article" date="2019" name="Int. J. Syst. Evol. Microbiol.">
        <title>The Global Catalogue of Microorganisms (GCM) 10K type strain sequencing project: providing services to taxonomists for standard genome sequencing and annotation.</title>
        <authorList>
            <consortium name="The Broad Institute Genomics Platform"/>
            <consortium name="The Broad Institute Genome Sequencing Center for Infectious Disease"/>
            <person name="Wu L."/>
            <person name="Ma J."/>
        </authorList>
    </citation>
    <scope>NUCLEOTIDE SEQUENCE [LARGE SCALE GENOMIC DNA]</scope>
    <source>
        <strain evidence="8">CGMCC 1.10363</strain>
    </source>
</reference>
<accession>A0ABV8Q0E8</accession>
<evidence type="ECO:0000313" key="7">
    <source>
        <dbReference type="EMBL" id="MFC4241961.1"/>
    </source>
</evidence>
<dbReference type="RefSeq" id="WP_390226732.1">
    <property type="nucleotide sequence ID" value="NZ_JBHSCN010000002.1"/>
</dbReference>
<feature type="transmembrane region" description="Helical" evidence="5">
    <location>
        <begin position="396"/>
        <end position="414"/>
    </location>
</feature>
<keyword evidence="2 5" id="KW-0812">Transmembrane</keyword>
<dbReference type="InterPro" id="IPR036259">
    <property type="entry name" value="MFS_trans_sf"/>
</dbReference>
<gene>
    <name evidence="7" type="ORF">ACFOYW_01135</name>
</gene>
<organism evidence="7 8">
    <name type="scientific">Gryllotalpicola reticulitermitis</name>
    <dbReference type="NCBI Taxonomy" id="1184153"/>
    <lineage>
        <taxon>Bacteria</taxon>
        <taxon>Bacillati</taxon>
        <taxon>Actinomycetota</taxon>
        <taxon>Actinomycetes</taxon>
        <taxon>Micrococcales</taxon>
        <taxon>Microbacteriaceae</taxon>
        <taxon>Gryllotalpicola</taxon>
    </lineage>
</organism>
<protein>
    <submittedName>
        <fullName evidence="7">MFS transporter</fullName>
    </submittedName>
</protein>
<dbReference type="InterPro" id="IPR020846">
    <property type="entry name" value="MFS_dom"/>
</dbReference>
<comment type="subcellular location">
    <subcellularLocation>
        <location evidence="1">Cell membrane</location>
        <topology evidence="1">Multi-pass membrane protein</topology>
    </subcellularLocation>
</comment>
<keyword evidence="3 5" id="KW-1133">Transmembrane helix</keyword>
<dbReference type="Proteomes" id="UP001595900">
    <property type="component" value="Unassembled WGS sequence"/>
</dbReference>
<dbReference type="Gene3D" id="1.20.1250.20">
    <property type="entry name" value="MFS general substrate transporter like domains"/>
    <property type="match status" value="2"/>
</dbReference>
<keyword evidence="8" id="KW-1185">Reference proteome</keyword>
<evidence type="ECO:0000256" key="5">
    <source>
        <dbReference type="SAM" id="Phobius"/>
    </source>
</evidence>
<dbReference type="InterPro" id="IPR001958">
    <property type="entry name" value="Tet-R_TetA/multi-R_MdtG-like"/>
</dbReference>
<dbReference type="InterPro" id="IPR011701">
    <property type="entry name" value="MFS"/>
</dbReference>